<dbReference type="EMBL" id="MK370028">
    <property type="protein sequence ID" value="QBK17789.1"/>
    <property type="molecule type" value="Genomic_DNA"/>
</dbReference>
<feature type="transmembrane region" description="Helical" evidence="5">
    <location>
        <begin position="349"/>
        <end position="365"/>
    </location>
</feature>
<keyword evidence="4 5" id="KW-0472">Membrane</keyword>
<dbReference type="InterPro" id="IPR007016">
    <property type="entry name" value="O-antigen_ligase-rel_domated"/>
</dbReference>
<feature type="domain" description="O-antigen ligase-related" evidence="6">
    <location>
        <begin position="200"/>
        <end position="329"/>
    </location>
</feature>
<evidence type="ECO:0000259" key="6">
    <source>
        <dbReference type="Pfam" id="PF04932"/>
    </source>
</evidence>
<feature type="transmembrane region" description="Helical" evidence="5">
    <location>
        <begin position="66"/>
        <end position="86"/>
    </location>
</feature>
<accession>A0A481WWC4</accession>
<proteinExistence type="predicted"/>
<evidence type="ECO:0000256" key="2">
    <source>
        <dbReference type="ARBA" id="ARBA00022692"/>
    </source>
</evidence>
<feature type="transmembrane region" description="Helical" evidence="5">
    <location>
        <begin position="128"/>
        <end position="147"/>
    </location>
</feature>
<feature type="transmembrane region" description="Helical" evidence="5">
    <location>
        <begin position="195"/>
        <end position="211"/>
    </location>
</feature>
<feature type="transmembrane region" description="Helical" evidence="5">
    <location>
        <begin position="7"/>
        <end position="27"/>
    </location>
</feature>
<feature type="transmembrane region" description="Helical" evidence="5">
    <location>
        <begin position="98"/>
        <end position="116"/>
    </location>
</feature>
<evidence type="ECO:0000256" key="1">
    <source>
        <dbReference type="ARBA" id="ARBA00004141"/>
    </source>
</evidence>
<evidence type="ECO:0000313" key="7">
    <source>
        <dbReference type="EMBL" id="QBK17789.1"/>
    </source>
</evidence>
<dbReference type="AlphaFoldDB" id="A0A481WWC4"/>
<reference evidence="7" key="1">
    <citation type="journal article" date="2019" name="Microb. Genom.">
        <title>Genomic epidemiology of severe community-onset Acinetobacter baumannii infection.</title>
        <authorList>
            <person name="Meumann E.M."/>
            <person name="Anstey N.M."/>
            <person name="Currie B.J."/>
            <person name="Piera K.A."/>
            <person name="Kenyon J.J."/>
            <person name="Hall R.M."/>
            <person name="Davis J.S."/>
            <person name="Sarovich D.S."/>
        </authorList>
    </citation>
    <scope>NUCLEOTIDE SEQUENCE</scope>
    <source>
        <strain evidence="7">MSHR_8</strain>
    </source>
</reference>
<comment type="subcellular location">
    <subcellularLocation>
        <location evidence="1">Membrane</location>
        <topology evidence="1">Multi-pass membrane protein</topology>
    </subcellularLocation>
</comment>
<dbReference type="GO" id="GO:0016020">
    <property type="term" value="C:membrane"/>
    <property type="evidence" value="ECO:0007669"/>
    <property type="project" value="UniProtKB-SubCell"/>
</dbReference>
<dbReference type="RefSeq" id="WP_147239669.1">
    <property type="nucleotide sequence ID" value="NZ_UFIH01000009.1"/>
</dbReference>
<evidence type="ECO:0000256" key="5">
    <source>
        <dbReference type="SAM" id="Phobius"/>
    </source>
</evidence>
<gene>
    <name evidence="7" type="primary">wzy</name>
</gene>
<sequence length="397" mass="45700">MINSLVAINAFFLYGGYYAILMILFNFNLVDSIGTFYSVFVRFISVVILFLLSLKIFSRKFIKLDTLIFFNIIGFSLLYLIKIFNVSASGLLYEKYQYIFYFLSYCLLPFIFFSLIKMEMIYNKFFDWIQNSNFIFLIFAIVFYGKYLLQGVGRLNSSTIGTGEEVISPLVLSYVSSLAVSLAFVNIFLRGYKRLYNYLILILAIPSFLLGASRGSLLVLFFTAFILMFFINFKTRIKFIIGGVLFSLILYIVSLTTSSFIFTRFFNISDDVSANSDSTIRLLMWEKSLNEFNANILFGGVIEIDKIYPHNIYIESLMATGLLGFICIIFSMLLVILKLFTLLKLDRKYVLIAVLFLNAIVQYFFSGALYFSILFFSSMGIVTGIYISNNEVKKCYL</sequence>
<feature type="transmembrane region" description="Helical" evidence="5">
    <location>
        <begin position="317"/>
        <end position="337"/>
    </location>
</feature>
<feature type="transmembrane region" description="Helical" evidence="5">
    <location>
        <begin position="217"/>
        <end position="233"/>
    </location>
</feature>
<feature type="transmembrane region" description="Helical" evidence="5">
    <location>
        <begin position="167"/>
        <end position="188"/>
    </location>
</feature>
<dbReference type="Pfam" id="PF04932">
    <property type="entry name" value="Wzy_C"/>
    <property type="match status" value="1"/>
</dbReference>
<keyword evidence="2 5" id="KW-0812">Transmembrane</keyword>
<organism evidence="7">
    <name type="scientific">Acinetobacter baumannii</name>
    <dbReference type="NCBI Taxonomy" id="470"/>
    <lineage>
        <taxon>Bacteria</taxon>
        <taxon>Pseudomonadati</taxon>
        <taxon>Pseudomonadota</taxon>
        <taxon>Gammaproteobacteria</taxon>
        <taxon>Moraxellales</taxon>
        <taxon>Moraxellaceae</taxon>
        <taxon>Acinetobacter</taxon>
        <taxon>Acinetobacter calcoaceticus/baumannii complex</taxon>
    </lineage>
</organism>
<feature type="transmembrane region" description="Helical" evidence="5">
    <location>
        <begin position="240"/>
        <end position="262"/>
    </location>
</feature>
<keyword evidence="3 5" id="KW-1133">Transmembrane helix</keyword>
<protein>
    <submittedName>
        <fullName evidence="7">Wzy</fullName>
    </submittedName>
</protein>
<name>A0A481WWC4_ACIBA</name>
<evidence type="ECO:0000256" key="3">
    <source>
        <dbReference type="ARBA" id="ARBA00022989"/>
    </source>
</evidence>
<evidence type="ECO:0000256" key="4">
    <source>
        <dbReference type="ARBA" id="ARBA00023136"/>
    </source>
</evidence>
<feature type="transmembrane region" description="Helical" evidence="5">
    <location>
        <begin position="33"/>
        <end position="54"/>
    </location>
</feature>